<accession>A0ABT0RX22</accession>
<dbReference type="Pfam" id="PF01738">
    <property type="entry name" value="DLH"/>
    <property type="match status" value="1"/>
</dbReference>
<proteinExistence type="predicted"/>
<dbReference type="RefSeq" id="WP_249905029.1">
    <property type="nucleotide sequence ID" value="NZ_JAMGBA010000003.1"/>
</dbReference>
<keyword evidence="1" id="KW-1133">Transmembrane helix</keyword>
<feature type="transmembrane region" description="Helical" evidence="1">
    <location>
        <begin position="44"/>
        <end position="70"/>
    </location>
</feature>
<gene>
    <name evidence="3" type="ORF">LZ496_12370</name>
</gene>
<comment type="caution">
    <text evidence="3">The sequence shown here is derived from an EMBL/GenBank/DDBJ whole genome shotgun (WGS) entry which is preliminary data.</text>
</comment>
<evidence type="ECO:0000256" key="1">
    <source>
        <dbReference type="SAM" id="Phobius"/>
    </source>
</evidence>
<evidence type="ECO:0000313" key="4">
    <source>
        <dbReference type="Proteomes" id="UP001203410"/>
    </source>
</evidence>
<organism evidence="3 4">
    <name type="scientific">Sphingomonas caseinilyticus</name>
    <dbReference type="NCBI Taxonomy" id="2908205"/>
    <lineage>
        <taxon>Bacteria</taxon>
        <taxon>Pseudomonadati</taxon>
        <taxon>Pseudomonadota</taxon>
        <taxon>Alphaproteobacteria</taxon>
        <taxon>Sphingomonadales</taxon>
        <taxon>Sphingomonadaceae</taxon>
        <taxon>Sphingomonas</taxon>
    </lineage>
</organism>
<dbReference type="Gene3D" id="3.40.50.1820">
    <property type="entry name" value="alpha/beta hydrolase"/>
    <property type="match status" value="1"/>
</dbReference>
<sequence>MLRYARNDDREVVMDPKALQQAIELYDRFTHEGMDRRDFFGRMTLIAGSTAAATSLIAAIAASPAAAVIVPADDPRLTTRMMTFENPAGYKAYVAEPRTRSLKATVLVVHENRGLNEHTRDVARRFALEGFRAVAVDFLSLAGGTPTNNDDAAREAIGKLDLGKTTTDAVTMLTELAKSSRAGKVGAVGFCWGGAFVNRLAVAAGDKLDAGVVYYGPAPDPSEAAKVQAPLLIHHAGLDARVAATLFPWVDALRAAKKPVTYQGYDGANHAFNNDTSAERYNKEAADLAWGRTVRFFKRYLG</sequence>
<dbReference type="EMBL" id="JAMGBA010000003">
    <property type="protein sequence ID" value="MCL6699574.1"/>
    <property type="molecule type" value="Genomic_DNA"/>
</dbReference>
<dbReference type="InterPro" id="IPR051049">
    <property type="entry name" value="Dienelactone_hydrolase-like"/>
</dbReference>
<keyword evidence="3" id="KW-0378">Hydrolase</keyword>
<name>A0ABT0RX22_9SPHN</name>
<dbReference type="SUPFAM" id="SSF53474">
    <property type="entry name" value="alpha/beta-Hydrolases"/>
    <property type="match status" value="1"/>
</dbReference>
<dbReference type="InterPro" id="IPR006311">
    <property type="entry name" value="TAT_signal"/>
</dbReference>
<keyword evidence="1" id="KW-0812">Transmembrane</keyword>
<keyword evidence="1" id="KW-0472">Membrane</keyword>
<dbReference type="PANTHER" id="PTHR46623">
    <property type="entry name" value="CARBOXYMETHYLENEBUTENOLIDASE-RELATED"/>
    <property type="match status" value="1"/>
</dbReference>
<evidence type="ECO:0000313" key="3">
    <source>
        <dbReference type="EMBL" id="MCL6699574.1"/>
    </source>
</evidence>
<feature type="domain" description="Dienelactone hydrolase" evidence="2">
    <location>
        <begin position="91"/>
        <end position="301"/>
    </location>
</feature>
<reference evidence="3 4" key="1">
    <citation type="submission" date="2022-05" db="EMBL/GenBank/DDBJ databases">
        <authorList>
            <person name="Jo J.-H."/>
            <person name="Im W.-T."/>
        </authorList>
    </citation>
    <scope>NUCLEOTIDE SEQUENCE [LARGE SCALE GENOMIC DNA]</scope>
    <source>
        <strain evidence="3 4">NSE70-1</strain>
    </source>
</reference>
<evidence type="ECO:0000259" key="2">
    <source>
        <dbReference type="Pfam" id="PF01738"/>
    </source>
</evidence>
<dbReference type="GO" id="GO:0016787">
    <property type="term" value="F:hydrolase activity"/>
    <property type="evidence" value="ECO:0007669"/>
    <property type="project" value="UniProtKB-KW"/>
</dbReference>
<dbReference type="InterPro" id="IPR029058">
    <property type="entry name" value="AB_hydrolase_fold"/>
</dbReference>
<dbReference type="PANTHER" id="PTHR46623:SF6">
    <property type="entry name" value="ALPHA_BETA-HYDROLASES SUPERFAMILY PROTEIN"/>
    <property type="match status" value="1"/>
</dbReference>
<dbReference type="PROSITE" id="PS51318">
    <property type="entry name" value="TAT"/>
    <property type="match status" value="1"/>
</dbReference>
<dbReference type="InterPro" id="IPR002925">
    <property type="entry name" value="Dienelactn_hydro"/>
</dbReference>
<dbReference type="Proteomes" id="UP001203410">
    <property type="component" value="Unassembled WGS sequence"/>
</dbReference>
<protein>
    <submittedName>
        <fullName evidence="3">Dienelactone hydrolase family protein</fullName>
    </submittedName>
</protein>
<keyword evidence="4" id="KW-1185">Reference proteome</keyword>